<keyword evidence="5" id="KW-1185">Reference proteome</keyword>
<keyword evidence="2" id="KW-0597">Phosphoprotein</keyword>
<dbReference type="Pfam" id="PF00550">
    <property type="entry name" value="PP-binding"/>
    <property type="match status" value="1"/>
</dbReference>
<dbReference type="EMBL" id="VAUV01000016">
    <property type="protein sequence ID" value="TLD69076.1"/>
    <property type="molecule type" value="Genomic_DNA"/>
</dbReference>
<dbReference type="Proteomes" id="UP000306196">
    <property type="component" value="Unassembled WGS sequence"/>
</dbReference>
<dbReference type="RefSeq" id="WP_138088000.1">
    <property type="nucleotide sequence ID" value="NZ_VAUV01000016.1"/>
</dbReference>
<organism evidence="4 5">
    <name type="scientific">Phragmitibacter flavus</name>
    <dbReference type="NCBI Taxonomy" id="2576071"/>
    <lineage>
        <taxon>Bacteria</taxon>
        <taxon>Pseudomonadati</taxon>
        <taxon>Verrucomicrobiota</taxon>
        <taxon>Verrucomicrobiia</taxon>
        <taxon>Verrucomicrobiales</taxon>
        <taxon>Verrucomicrobiaceae</taxon>
        <taxon>Phragmitibacter</taxon>
    </lineage>
</organism>
<evidence type="ECO:0000256" key="1">
    <source>
        <dbReference type="ARBA" id="ARBA00022450"/>
    </source>
</evidence>
<dbReference type="AlphaFoldDB" id="A0A5R8K9W2"/>
<evidence type="ECO:0000313" key="5">
    <source>
        <dbReference type="Proteomes" id="UP000306196"/>
    </source>
</evidence>
<dbReference type="InterPro" id="IPR009081">
    <property type="entry name" value="PP-bd_ACP"/>
</dbReference>
<reference evidence="4 5" key="1">
    <citation type="submission" date="2019-05" db="EMBL/GenBank/DDBJ databases">
        <title>Verrucobacter flavum gen. nov., sp. nov. a new member of the family Verrucomicrobiaceae.</title>
        <authorList>
            <person name="Szuroczki S."/>
            <person name="Abbaszade G."/>
            <person name="Szabo A."/>
            <person name="Felfoldi T."/>
            <person name="Schumann P."/>
            <person name="Boka K."/>
            <person name="Keki Z."/>
            <person name="Toumi M."/>
            <person name="Toth E."/>
        </authorList>
    </citation>
    <scope>NUCLEOTIDE SEQUENCE [LARGE SCALE GENOMIC DNA]</scope>
    <source>
        <strain evidence="4 5">MG-N-17</strain>
    </source>
</reference>
<dbReference type="Gene3D" id="1.10.1200.10">
    <property type="entry name" value="ACP-like"/>
    <property type="match status" value="1"/>
</dbReference>
<dbReference type="PROSITE" id="PS00012">
    <property type="entry name" value="PHOSPHOPANTETHEINE"/>
    <property type="match status" value="1"/>
</dbReference>
<accession>A0A5R8K9W2</accession>
<evidence type="ECO:0000256" key="2">
    <source>
        <dbReference type="ARBA" id="ARBA00022553"/>
    </source>
</evidence>
<dbReference type="PROSITE" id="PS50075">
    <property type="entry name" value="CARRIER"/>
    <property type="match status" value="1"/>
</dbReference>
<evidence type="ECO:0000259" key="3">
    <source>
        <dbReference type="PROSITE" id="PS50075"/>
    </source>
</evidence>
<sequence length="98" mass="10634">MADLENLKREIKEMMVSELMLPMSVEEIGDEEVIFSPDGLGLDSVDALQLAVAVEKQFGLKITDAAMAREVMQTVNTVADAIAAKEVEKVSQAQPNVV</sequence>
<protein>
    <submittedName>
        <fullName evidence="4">Acyl carrier protein</fullName>
    </submittedName>
</protein>
<dbReference type="SUPFAM" id="SSF47336">
    <property type="entry name" value="ACP-like"/>
    <property type="match status" value="1"/>
</dbReference>
<dbReference type="InterPro" id="IPR006162">
    <property type="entry name" value="Ppantetheine_attach_site"/>
</dbReference>
<keyword evidence="1" id="KW-0596">Phosphopantetheine</keyword>
<proteinExistence type="predicted"/>
<evidence type="ECO:0000313" key="4">
    <source>
        <dbReference type="EMBL" id="TLD69076.1"/>
    </source>
</evidence>
<dbReference type="OrthoDB" id="9803943at2"/>
<name>A0A5R8K9W2_9BACT</name>
<gene>
    <name evidence="4" type="ORF">FEM03_19610</name>
</gene>
<comment type="caution">
    <text evidence="4">The sequence shown here is derived from an EMBL/GenBank/DDBJ whole genome shotgun (WGS) entry which is preliminary data.</text>
</comment>
<feature type="domain" description="Carrier" evidence="3">
    <location>
        <begin position="2"/>
        <end position="86"/>
    </location>
</feature>
<dbReference type="InterPro" id="IPR036736">
    <property type="entry name" value="ACP-like_sf"/>
</dbReference>